<feature type="transmembrane region" description="Helical" evidence="9">
    <location>
        <begin position="299"/>
        <end position="322"/>
    </location>
</feature>
<protein>
    <submittedName>
        <fullName evidence="10">Serine/threonine transporter SstT</fullName>
    </submittedName>
</protein>
<evidence type="ECO:0000256" key="1">
    <source>
        <dbReference type="ARBA" id="ARBA00004141"/>
    </source>
</evidence>
<evidence type="ECO:0000256" key="2">
    <source>
        <dbReference type="ARBA" id="ARBA00022448"/>
    </source>
</evidence>
<dbReference type="GO" id="GO:0015826">
    <property type="term" value="P:threonine transport"/>
    <property type="evidence" value="ECO:0007669"/>
    <property type="project" value="InterPro"/>
</dbReference>
<dbReference type="Gene3D" id="1.10.3860.10">
    <property type="entry name" value="Sodium:dicarboxylate symporter"/>
    <property type="match status" value="1"/>
</dbReference>
<evidence type="ECO:0000313" key="10">
    <source>
        <dbReference type="EMBL" id="MZG28153.1"/>
    </source>
</evidence>
<dbReference type="InterPro" id="IPR001991">
    <property type="entry name" value="Na-dicarboxylate_symporter"/>
</dbReference>
<dbReference type="NCBIfam" id="NF010151">
    <property type="entry name" value="PRK13628.1"/>
    <property type="match status" value="1"/>
</dbReference>
<dbReference type="GO" id="GO:0005886">
    <property type="term" value="C:plasma membrane"/>
    <property type="evidence" value="ECO:0007669"/>
    <property type="project" value="TreeGrafter"/>
</dbReference>
<dbReference type="HAMAP" id="MF_01582">
    <property type="entry name" value="Ser_Thr_transp_SstT"/>
    <property type="match status" value="1"/>
</dbReference>
<dbReference type="PRINTS" id="PR00173">
    <property type="entry name" value="EDTRNSPORT"/>
</dbReference>
<comment type="caution">
    <text evidence="10">The sequence shown here is derived from an EMBL/GenBank/DDBJ whole genome shotgun (WGS) entry which is preliminary data.</text>
</comment>
<gene>
    <name evidence="10" type="primary">sstT</name>
    <name evidence="10" type="ORF">FM068_06070</name>
</gene>
<dbReference type="RefSeq" id="WP_161127843.1">
    <property type="nucleotide sequence ID" value="NZ_DBGAVV010000022.1"/>
</dbReference>
<feature type="transmembrane region" description="Helical" evidence="9">
    <location>
        <begin position="193"/>
        <end position="213"/>
    </location>
</feature>
<proteinExistence type="inferred from homology"/>
<keyword evidence="4 9" id="KW-0812">Transmembrane</keyword>
<evidence type="ECO:0000256" key="6">
    <source>
        <dbReference type="ARBA" id="ARBA00022970"/>
    </source>
</evidence>
<keyword evidence="5" id="KW-0769">Symport</keyword>
<dbReference type="Proteomes" id="UP000472380">
    <property type="component" value="Unassembled WGS sequence"/>
</dbReference>
<keyword evidence="6" id="KW-0029">Amino-acid transport</keyword>
<comment type="subcellular location">
    <subcellularLocation>
        <location evidence="1">Membrane</location>
        <topology evidence="1">Multi-pass membrane protein</topology>
    </subcellularLocation>
</comment>
<evidence type="ECO:0000256" key="3">
    <source>
        <dbReference type="ARBA" id="ARBA00022475"/>
    </source>
</evidence>
<feature type="transmembrane region" description="Helical" evidence="9">
    <location>
        <begin position="52"/>
        <end position="81"/>
    </location>
</feature>
<keyword evidence="3" id="KW-1003">Cell membrane</keyword>
<keyword evidence="8 9" id="KW-0472">Membrane</keyword>
<feature type="transmembrane region" description="Helical" evidence="9">
    <location>
        <begin position="25"/>
        <end position="46"/>
    </location>
</feature>
<dbReference type="PANTHER" id="PTHR42865:SF8">
    <property type="entry name" value="SERINE_THREONINE TRANSPORTER SSTT"/>
    <property type="match status" value="1"/>
</dbReference>
<dbReference type="AlphaFoldDB" id="A0A6L8Q4A6"/>
<dbReference type="FunFam" id="1.10.3860.10:FF:000003">
    <property type="entry name" value="Serine/threonine transporter sstT"/>
    <property type="match status" value="1"/>
</dbReference>
<name>A0A6L8Q4A6_9ACTN</name>
<dbReference type="SUPFAM" id="SSF118215">
    <property type="entry name" value="Proton glutamate symport protein"/>
    <property type="match status" value="1"/>
</dbReference>
<accession>A0A6L8Q4A6</accession>
<evidence type="ECO:0000313" key="11">
    <source>
        <dbReference type="Proteomes" id="UP000472380"/>
    </source>
</evidence>
<evidence type="ECO:0000256" key="9">
    <source>
        <dbReference type="SAM" id="Phobius"/>
    </source>
</evidence>
<dbReference type="Pfam" id="PF00375">
    <property type="entry name" value="SDF"/>
    <property type="match status" value="1"/>
</dbReference>
<feature type="transmembrane region" description="Helical" evidence="9">
    <location>
        <begin position="334"/>
        <end position="361"/>
    </location>
</feature>
<dbReference type="GO" id="GO:0032329">
    <property type="term" value="P:serine transport"/>
    <property type="evidence" value="ECO:0007669"/>
    <property type="project" value="InterPro"/>
</dbReference>
<evidence type="ECO:0000256" key="7">
    <source>
        <dbReference type="ARBA" id="ARBA00022989"/>
    </source>
</evidence>
<organism evidence="10 11">
    <name type="scientific">Adlercreutzia equolifaciens</name>
    <dbReference type="NCBI Taxonomy" id="446660"/>
    <lineage>
        <taxon>Bacteria</taxon>
        <taxon>Bacillati</taxon>
        <taxon>Actinomycetota</taxon>
        <taxon>Coriobacteriia</taxon>
        <taxon>Eggerthellales</taxon>
        <taxon>Eggerthellaceae</taxon>
        <taxon>Adlercreutzia</taxon>
    </lineage>
</organism>
<feature type="transmembrane region" description="Helical" evidence="9">
    <location>
        <begin position="93"/>
        <end position="114"/>
    </location>
</feature>
<evidence type="ECO:0000256" key="5">
    <source>
        <dbReference type="ARBA" id="ARBA00022847"/>
    </source>
</evidence>
<evidence type="ECO:0000256" key="4">
    <source>
        <dbReference type="ARBA" id="ARBA00022692"/>
    </source>
</evidence>
<reference evidence="10 11" key="1">
    <citation type="submission" date="2019-07" db="EMBL/GenBank/DDBJ databases">
        <title>Draft genome sequence of Adlercreutzia equolifaciens IPLA 37004, a human intestinal strain that does not produces equol from daidzein.</title>
        <authorList>
            <person name="Vazquez L."/>
            <person name="Florez A.B."/>
            <person name="Mayo B."/>
        </authorList>
    </citation>
    <scope>NUCLEOTIDE SEQUENCE [LARGE SCALE GENOMIC DNA]</scope>
    <source>
        <strain evidence="10 11">IPLA 37004</strain>
    </source>
</reference>
<dbReference type="InterPro" id="IPR023025">
    <property type="entry name" value="Ser_Thr_transp_SstT"/>
</dbReference>
<evidence type="ECO:0000256" key="8">
    <source>
        <dbReference type="ARBA" id="ARBA00023136"/>
    </source>
</evidence>
<keyword evidence="2" id="KW-0813">Transport</keyword>
<dbReference type="EMBL" id="VJNE01000010">
    <property type="protein sequence ID" value="MZG28153.1"/>
    <property type="molecule type" value="Genomic_DNA"/>
</dbReference>
<dbReference type="InterPro" id="IPR036458">
    <property type="entry name" value="Na:dicarbo_symporter_sf"/>
</dbReference>
<feature type="transmembrane region" description="Helical" evidence="9">
    <location>
        <begin position="225"/>
        <end position="251"/>
    </location>
</feature>
<keyword evidence="7 9" id="KW-1133">Transmembrane helix</keyword>
<sequence length="433" mass="45574">MGAREKRRITLAVPAVFRKYNEISLIKRILVGLAIGIVLALLIPNVQPWTDIITLLGSLFVGALKAVAPVLVFFLVISALCNAQGAGTMKTVVVLYVISTLVAAIVALIGSEIFPTTLTLDTSSMVEQAAPEGIGEVLTTLLMNIVANPVDALMNANYVGILAWAVVLGVALRAAGERTKEVFTAISDAVSKAVRWVINLAPFGILGLVYASVSTSGLEIFTEYGHLILVLVACMLIIALVTNPLIVWICTRKNPYPLVLRCLKDSGLTAFFTRSSAANIPVNMELCRKLGLNKDNYSVSIPLGATINMAGAAVTITVMTMAACQTIDLAVDPVTAVILCVLAAVSACGASGVAGGSLLLIPMCCALFGISNDVAMQVVGIGFIIGVIQDSCETGLNSSSDVVFTATAEYRQLIKEGKEVHLGKDSFAYHELS</sequence>
<dbReference type="GO" id="GO:0005295">
    <property type="term" value="F:neutral L-amino acid:sodium symporter activity"/>
    <property type="evidence" value="ECO:0007669"/>
    <property type="project" value="TreeGrafter"/>
</dbReference>
<feature type="transmembrane region" description="Helical" evidence="9">
    <location>
        <begin position="152"/>
        <end position="172"/>
    </location>
</feature>
<dbReference type="PANTHER" id="PTHR42865">
    <property type="entry name" value="PROTON/GLUTAMATE-ASPARTATE SYMPORTER"/>
    <property type="match status" value="1"/>
</dbReference>